<dbReference type="OrthoDB" id="9792858at2"/>
<dbReference type="SMART" id="SM00903">
    <property type="entry name" value="Flavin_Reduct"/>
    <property type="match status" value="1"/>
</dbReference>
<dbReference type="RefSeq" id="WP_088712313.1">
    <property type="nucleotide sequence ID" value="NZ_NFZT01000001.1"/>
</dbReference>
<evidence type="ECO:0000256" key="2">
    <source>
        <dbReference type="ARBA" id="ARBA00023002"/>
    </source>
</evidence>
<evidence type="ECO:0000313" key="4">
    <source>
        <dbReference type="EMBL" id="OWV33539.1"/>
    </source>
</evidence>
<dbReference type="SUPFAM" id="SSF50475">
    <property type="entry name" value="FMN-binding split barrel"/>
    <property type="match status" value="1"/>
</dbReference>
<dbReference type="Gene3D" id="2.30.110.10">
    <property type="entry name" value="Electron Transport, Fmn-binding Protein, Chain A"/>
    <property type="match status" value="1"/>
</dbReference>
<comment type="similarity">
    <text evidence="1">Belongs to the non-flavoprotein flavin reductase family.</text>
</comment>
<gene>
    <name evidence="4" type="ORF">B5C34_08745</name>
</gene>
<dbReference type="Pfam" id="PF01613">
    <property type="entry name" value="Flavin_Reduct"/>
    <property type="match status" value="1"/>
</dbReference>
<evidence type="ECO:0000313" key="5">
    <source>
        <dbReference type="Proteomes" id="UP000198462"/>
    </source>
</evidence>
<keyword evidence="2" id="KW-0560">Oxidoreductase</keyword>
<organism evidence="4 5">
    <name type="scientific">Pacificimonas flava</name>
    <dbReference type="NCBI Taxonomy" id="1234595"/>
    <lineage>
        <taxon>Bacteria</taxon>
        <taxon>Pseudomonadati</taxon>
        <taxon>Pseudomonadota</taxon>
        <taxon>Alphaproteobacteria</taxon>
        <taxon>Sphingomonadales</taxon>
        <taxon>Sphingosinicellaceae</taxon>
        <taxon>Pacificimonas</taxon>
    </lineage>
</organism>
<name>A0A219B6W7_9SPHN</name>
<evidence type="ECO:0000259" key="3">
    <source>
        <dbReference type="SMART" id="SM00903"/>
    </source>
</evidence>
<dbReference type="GO" id="GO:0042602">
    <property type="term" value="F:riboflavin reductase (NADPH) activity"/>
    <property type="evidence" value="ECO:0007669"/>
    <property type="project" value="TreeGrafter"/>
</dbReference>
<accession>A0A219B6W7</accession>
<feature type="domain" description="Flavin reductase like" evidence="3">
    <location>
        <begin position="13"/>
        <end position="156"/>
    </location>
</feature>
<sequence length="245" mass="25969">MSNIDLRSFREALGSFVTGVTIVTARDADGSPVGLTANSFNSVSLKPPMVLWSLALSSSSLAAFRAADSWAVHVLAAGQEEISNRFAARGEDKFAGLSFENGPEGAPLIENCAARFGCRATFEYEGGDHAIFVGEVVDFEQRPAAPLIYHGGSYGRVMPRPGDDGETPSIPAGLPEEPVRRLADRGLISVDDGTWQLTVEGRSLLTDLVAVQATKVRLEGGLDEAQLATIRDLLRLLAGETAPGL</sequence>
<protein>
    <submittedName>
        <fullName evidence="4">Nitrilotriacetate monooxygenase</fullName>
    </submittedName>
</protein>
<dbReference type="Proteomes" id="UP000198462">
    <property type="component" value="Unassembled WGS sequence"/>
</dbReference>
<dbReference type="GO" id="GO:0004497">
    <property type="term" value="F:monooxygenase activity"/>
    <property type="evidence" value="ECO:0007669"/>
    <property type="project" value="UniProtKB-KW"/>
</dbReference>
<keyword evidence="5" id="KW-1185">Reference proteome</keyword>
<comment type="caution">
    <text evidence="4">The sequence shown here is derived from an EMBL/GenBank/DDBJ whole genome shotgun (WGS) entry which is preliminary data.</text>
</comment>
<dbReference type="GO" id="GO:0010181">
    <property type="term" value="F:FMN binding"/>
    <property type="evidence" value="ECO:0007669"/>
    <property type="project" value="InterPro"/>
</dbReference>
<dbReference type="AlphaFoldDB" id="A0A219B6W7"/>
<dbReference type="PANTHER" id="PTHR30466">
    <property type="entry name" value="FLAVIN REDUCTASE"/>
    <property type="match status" value="1"/>
</dbReference>
<keyword evidence="4" id="KW-0503">Monooxygenase</keyword>
<dbReference type="EMBL" id="NFZT01000001">
    <property type="protein sequence ID" value="OWV33539.1"/>
    <property type="molecule type" value="Genomic_DNA"/>
</dbReference>
<dbReference type="InterPro" id="IPR050268">
    <property type="entry name" value="NADH-dep_flavin_reductase"/>
</dbReference>
<dbReference type="PANTHER" id="PTHR30466:SF11">
    <property type="entry name" value="FLAVIN-DEPENDENT MONOOXYGENASE, REDUCTASE SUBUNIT HSAB"/>
    <property type="match status" value="1"/>
</dbReference>
<dbReference type="InterPro" id="IPR002563">
    <property type="entry name" value="Flavin_Rdtase-like_dom"/>
</dbReference>
<dbReference type="InterPro" id="IPR012349">
    <property type="entry name" value="Split_barrel_FMN-bd"/>
</dbReference>
<evidence type="ECO:0000256" key="1">
    <source>
        <dbReference type="ARBA" id="ARBA00008898"/>
    </source>
</evidence>
<proteinExistence type="inferred from homology"/>
<reference evidence="5" key="1">
    <citation type="submission" date="2017-05" db="EMBL/GenBank/DDBJ databases">
        <authorList>
            <person name="Lin X."/>
        </authorList>
    </citation>
    <scope>NUCLEOTIDE SEQUENCE [LARGE SCALE GENOMIC DNA]</scope>
    <source>
        <strain evidence="5">JLT2012</strain>
    </source>
</reference>